<evidence type="ECO:0000259" key="4">
    <source>
        <dbReference type="Pfam" id="PF16113"/>
    </source>
</evidence>
<dbReference type="EC" id="3.1.2.4" evidence="2"/>
<reference evidence="5" key="1">
    <citation type="submission" date="2023-07" db="EMBL/GenBank/DDBJ databases">
        <authorList>
            <consortium name="AG Swart"/>
            <person name="Singh M."/>
            <person name="Singh A."/>
            <person name="Seah K."/>
            <person name="Emmerich C."/>
        </authorList>
    </citation>
    <scope>NUCLEOTIDE SEQUENCE</scope>
    <source>
        <strain evidence="5">DP1</strain>
    </source>
</reference>
<dbReference type="SUPFAM" id="SSF52096">
    <property type="entry name" value="ClpP/crotonase"/>
    <property type="match status" value="1"/>
</dbReference>
<name>A0AAD1XDE0_EUPCR</name>
<dbReference type="InterPro" id="IPR032259">
    <property type="entry name" value="HIBYL-CoA-H"/>
</dbReference>
<organism evidence="5 6">
    <name type="scientific">Euplotes crassus</name>
    <dbReference type="NCBI Taxonomy" id="5936"/>
    <lineage>
        <taxon>Eukaryota</taxon>
        <taxon>Sar</taxon>
        <taxon>Alveolata</taxon>
        <taxon>Ciliophora</taxon>
        <taxon>Intramacronucleata</taxon>
        <taxon>Spirotrichea</taxon>
        <taxon>Hypotrichia</taxon>
        <taxon>Euplotida</taxon>
        <taxon>Euplotidae</taxon>
        <taxon>Moneuplotes</taxon>
    </lineage>
</organism>
<evidence type="ECO:0000313" key="5">
    <source>
        <dbReference type="EMBL" id="CAI2372159.1"/>
    </source>
</evidence>
<evidence type="ECO:0000313" key="6">
    <source>
        <dbReference type="Proteomes" id="UP001295684"/>
    </source>
</evidence>
<dbReference type="InterPro" id="IPR029045">
    <property type="entry name" value="ClpP/crotonase-like_dom_sf"/>
</dbReference>
<dbReference type="EMBL" id="CAMPGE010013424">
    <property type="protein sequence ID" value="CAI2372159.1"/>
    <property type="molecule type" value="Genomic_DNA"/>
</dbReference>
<evidence type="ECO:0000256" key="2">
    <source>
        <dbReference type="ARBA" id="ARBA00011915"/>
    </source>
</evidence>
<evidence type="ECO:0000256" key="1">
    <source>
        <dbReference type="ARBA" id="ARBA00001709"/>
    </source>
</evidence>
<dbReference type="Gene3D" id="3.90.226.10">
    <property type="entry name" value="2-enoyl-CoA Hydratase, Chain A, domain 1"/>
    <property type="match status" value="1"/>
</dbReference>
<dbReference type="InterPro" id="IPR045004">
    <property type="entry name" value="ECH_dom"/>
</dbReference>
<accession>A0AAD1XDE0</accession>
<keyword evidence="6" id="KW-1185">Reference proteome</keyword>
<gene>
    <name evidence="5" type="ORF">ECRASSUSDP1_LOCUS13487</name>
</gene>
<dbReference type="GO" id="GO:0006574">
    <property type="term" value="P:L-valine catabolic process"/>
    <property type="evidence" value="ECO:0007669"/>
    <property type="project" value="TreeGrafter"/>
</dbReference>
<protein>
    <recommendedName>
        <fullName evidence="2">3-hydroxyisobutyryl-CoA hydrolase</fullName>
        <ecNumber evidence="2">3.1.2.4</ecNumber>
    </recommendedName>
</protein>
<dbReference type="AlphaFoldDB" id="A0AAD1XDE0"/>
<evidence type="ECO:0000256" key="3">
    <source>
        <dbReference type="ARBA" id="ARBA00022801"/>
    </source>
</evidence>
<comment type="caution">
    <text evidence="5">The sequence shown here is derived from an EMBL/GenBank/DDBJ whole genome shotgun (WGS) entry which is preliminary data.</text>
</comment>
<dbReference type="Proteomes" id="UP001295684">
    <property type="component" value="Unassembled WGS sequence"/>
</dbReference>
<dbReference type="NCBIfam" id="NF004127">
    <property type="entry name" value="PRK05617.1"/>
    <property type="match status" value="1"/>
</dbReference>
<comment type="catalytic activity">
    <reaction evidence="1">
        <text>3-hydroxy-2-methylpropanoyl-CoA + H2O = 3-hydroxy-2-methylpropanoate + CoA + H(+)</text>
        <dbReference type="Rhea" id="RHEA:20888"/>
        <dbReference type="ChEBI" id="CHEBI:11805"/>
        <dbReference type="ChEBI" id="CHEBI:15377"/>
        <dbReference type="ChEBI" id="CHEBI:15378"/>
        <dbReference type="ChEBI" id="CHEBI:57287"/>
        <dbReference type="ChEBI" id="CHEBI:57340"/>
        <dbReference type="EC" id="3.1.2.4"/>
    </reaction>
</comment>
<keyword evidence="3" id="KW-0378">Hydrolase</keyword>
<dbReference type="Pfam" id="PF16113">
    <property type="entry name" value="ECH_2"/>
    <property type="match status" value="1"/>
</dbReference>
<dbReference type="GO" id="GO:0003860">
    <property type="term" value="F:3-hydroxyisobutyryl-CoA hydrolase activity"/>
    <property type="evidence" value="ECO:0007669"/>
    <property type="project" value="UniProtKB-EC"/>
</dbReference>
<dbReference type="CDD" id="cd06558">
    <property type="entry name" value="crotonase-like"/>
    <property type="match status" value="1"/>
</dbReference>
<dbReference type="PANTHER" id="PTHR43176">
    <property type="entry name" value="3-HYDROXYISOBUTYRYL-COA HYDROLASE-RELATED"/>
    <property type="match status" value="1"/>
</dbReference>
<sequence length="411" mass="46578">MLSKTSVHSKILKLRSLAKASATARAMSTSVAQPKVITEYLSDEVFEFVMNNPRKHNAIDLDMYDMLWQQLRKWENQEQPTPKVIFVKGAGGQAFACGGDVVSIYEGSLVGQHAPILTEFFYKEYILDYALTQMKPIQISVWNGIVMGGGVGISSLSPIRIATEKTIYAMPETAIGFFTDVGGSYFLSRLNNNISLGLFLGITGHRLKAKDLLKWGVATNYVETSNLPSLYEDVVKHTTQDTSLEQIKEIVDRYSDNDVSELTIPEETINYCFAPKPIHTIVQRLTEVVQGEVEGLDSDFASYWLEAIRKFSPISCGVVTEQILRGQHMNLEDVFKMEYSLARRFAQHGEFFEGVRALLVDKDQNPKWAHSCIEEVTQEEIDAFFERYEDLPTDLPKLYRDDIQFNESDFQ</sequence>
<feature type="domain" description="Enoyl-CoA hydratase/isomerase" evidence="4">
    <location>
        <begin position="49"/>
        <end position="385"/>
    </location>
</feature>
<proteinExistence type="predicted"/>
<dbReference type="PANTHER" id="PTHR43176:SF3">
    <property type="entry name" value="3-HYDROXYISOBUTYRYL-COA HYDROLASE, MITOCHONDRIAL"/>
    <property type="match status" value="1"/>
</dbReference>